<dbReference type="RefSeq" id="WP_285934279.1">
    <property type="nucleotide sequence ID" value="NZ_JASTZU010000063.1"/>
</dbReference>
<feature type="transmembrane region" description="Helical" evidence="1">
    <location>
        <begin position="6"/>
        <end position="27"/>
    </location>
</feature>
<comment type="caution">
    <text evidence="2">The sequence shown here is derived from an EMBL/GenBank/DDBJ whole genome shotgun (WGS) entry which is preliminary data.</text>
</comment>
<gene>
    <name evidence="2" type="ORF">QQS35_21340</name>
</gene>
<protein>
    <submittedName>
        <fullName evidence="2">Uncharacterized protein</fullName>
    </submittedName>
</protein>
<sequence length="82" mass="8910">MGELYVQVAAIICVSLFFLLAVFQLLLTIGFPFGEASMGGFYKILPKPLRIVSAASALILVLMGFVFLQHARIISFGFHTSG</sequence>
<feature type="transmembrane region" description="Helical" evidence="1">
    <location>
        <begin position="48"/>
        <end position="68"/>
    </location>
</feature>
<evidence type="ECO:0000313" key="3">
    <source>
        <dbReference type="Proteomes" id="UP001235343"/>
    </source>
</evidence>
<proteinExistence type="predicted"/>
<evidence type="ECO:0000256" key="1">
    <source>
        <dbReference type="SAM" id="Phobius"/>
    </source>
</evidence>
<keyword evidence="1" id="KW-0472">Membrane</keyword>
<evidence type="ECO:0000313" key="2">
    <source>
        <dbReference type="EMBL" id="MDL4842986.1"/>
    </source>
</evidence>
<reference evidence="2 3" key="1">
    <citation type="submission" date="2023-06" db="EMBL/GenBank/DDBJ databases">
        <title>Aquibacillus rhizosphaerae LR5S19.</title>
        <authorList>
            <person name="Sun J.-Q."/>
        </authorList>
    </citation>
    <scope>NUCLEOTIDE SEQUENCE [LARGE SCALE GENOMIC DNA]</scope>
    <source>
        <strain evidence="2 3">LR5S19</strain>
    </source>
</reference>
<keyword evidence="1" id="KW-0812">Transmembrane</keyword>
<accession>A0ABT7LAT8</accession>
<dbReference type="EMBL" id="JASTZU010000063">
    <property type="protein sequence ID" value="MDL4842986.1"/>
    <property type="molecule type" value="Genomic_DNA"/>
</dbReference>
<organism evidence="2 3">
    <name type="scientific">Aquibacillus rhizosphaerae</name>
    <dbReference type="NCBI Taxonomy" id="3051431"/>
    <lineage>
        <taxon>Bacteria</taxon>
        <taxon>Bacillati</taxon>
        <taxon>Bacillota</taxon>
        <taxon>Bacilli</taxon>
        <taxon>Bacillales</taxon>
        <taxon>Bacillaceae</taxon>
        <taxon>Aquibacillus</taxon>
    </lineage>
</organism>
<name>A0ABT7LAT8_9BACI</name>
<keyword evidence="1" id="KW-1133">Transmembrane helix</keyword>
<keyword evidence="3" id="KW-1185">Reference proteome</keyword>
<dbReference type="Proteomes" id="UP001235343">
    <property type="component" value="Unassembled WGS sequence"/>
</dbReference>